<organism evidence="1 2">
    <name type="scientific">Odynerus spinipes</name>
    <dbReference type="NCBI Taxonomy" id="1348599"/>
    <lineage>
        <taxon>Eukaryota</taxon>
        <taxon>Metazoa</taxon>
        <taxon>Ecdysozoa</taxon>
        <taxon>Arthropoda</taxon>
        <taxon>Hexapoda</taxon>
        <taxon>Insecta</taxon>
        <taxon>Pterygota</taxon>
        <taxon>Neoptera</taxon>
        <taxon>Endopterygota</taxon>
        <taxon>Hymenoptera</taxon>
        <taxon>Apocrita</taxon>
        <taxon>Aculeata</taxon>
        <taxon>Vespoidea</taxon>
        <taxon>Vespidae</taxon>
        <taxon>Eumeninae</taxon>
        <taxon>Odynerus</taxon>
    </lineage>
</organism>
<gene>
    <name evidence="1" type="ORF">KPH14_010235</name>
</gene>
<dbReference type="AlphaFoldDB" id="A0AAD9RUS2"/>
<sequence>MKRFTKGASFLEYYSRDLVLHRPGIAGLDVAPIFAESQSTLQTFRQFVKNNDLSERIFRNLVDVSRWTDGDD</sequence>
<evidence type="ECO:0000313" key="2">
    <source>
        <dbReference type="Proteomes" id="UP001258017"/>
    </source>
</evidence>
<keyword evidence="2" id="KW-1185">Reference proteome</keyword>
<dbReference type="Proteomes" id="UP001258017">
    <property type="component" value="Unassembled WGS sequence"/>
</dbReference>
<proteinExistence type="predicted"/>
<evidence type="ECO:0000313" key="1">
    <source>
        <dbReference type="EMBL" id="KAK2585606.1"/>
    </source>
</evidence>
<reference evidence="1" key="2">
    <citation type="journal article" date="2023" name="Commun. Biol.">
        <title>Intrasexual cuticular hydrocarbon dimorphism in a wasp sheds light on hydrocarbon biosynthesis genes in Hymenoptera.</title>
        <authorList>
            <person name="Moris V.C."/>
            <person name="Podsiadlowski L."/>
            <person name="Martin S."/>
            <person name="Oeyen J.P."/>
            <person name="Donath A."/>
            <person name="Petersen M."/>
            <person name="Wilbrandt J."/>
            <person name="Misof B."/>
            <person name="Liedtke D."/>
            <person name="Thamm M."/>
            <person name="Scheiner R."/>
            <person name="Schmitt T."/>
            <person name="Niehuis O."/>
        </authorList>
    </citation>
    <scope>NUCLEOTIDE SEQUENCE</scope>
    <source>
        <strain evidence="1">GBR_01_08_01A</strain>
    </source>
</reference>
<protein>
    <submittedName>
        <fullName evidence="1">Uncharacterized protein</fullName>
    </submittedName>
</protein>
<comment type="caution">
    <text evidence="1">The sequence shown here is derived from an EMBL/GenBank/DDBJ whole genome shotgun (WGS) entry which is preliminary data.</text>
</comment>
<name>A0AAD9RUS2_9HYME</name>
<dbReference type="EMBL" id="JAIFRP010000021">
    <property type="protein sequence ID" value="KAK2585606.1"/>
    <property type="molecule type" value="Genomic_DNA"/>
</dbReference>
<reference evidence="1" key="1">
    <citation type="submission" date="2021-08" db="EMBL/GenBank/DDBJ databases">
        <authorList>
            <person name="Misof B."/>
            <person name="Oliver O."/>
            <person name="Podsiadlowski L."/>
            <person name="Donath A."/>
            <person name="Peters R."/>
            <person name="Mayer C."/>
            <person name="Rust J."/>
            <person name="Gunkel S."/>
            <person name="Lesny P."/>
            <person name="Martin S."/>
            <person name="Oeyen J.P."/>
            <person name="Petersen M."/>
            <person name="Panagiotis P."/>
            <person name="Wilbrandt J."/>
            <person name="Tanja T."/>
        </authorList>
    </citation>
    <scope>NUCLEOTIDE SEQUENCE</scope>
    <source>
        <strain evidence="1">GBR_01_08_01A</strain>
        <tissue evidence="1">Thorax + abdomen</tissue>
    </source>
</reference>
<accession>A0AAD9RUS2</accession>